<sequence length="107" mass="12260">MDAVKFIEERRRMSKATRGYSPIMIERIPPEDIVKEVEDWSAAHPKKTRQDVFLEQWPEAVLTEDGVISICPITVSAAYRNKTSGCASPTRPQCDVCCREFWTKVVE</sequence>
<name>A0A8S5N5F5_9CAUD</name>
<protein>
    <submittedName>
        <fullName evidence="1">Uncharacterized protein</fullName>
    </submittedName>
</protein>
<reference evidence="1" key="1">
    <citation type="journal article" date="2021" name="Proc. Natl. Acad. Sci. U.S.A.">
        <title>A Catalog of Tens of Thousands of Viruses from Human Metagenomes Reveals Hidden Associations with Chronic Diseases.</title>
        <authorList>
            <person name="Tisza M.J."/>
            <person name="Buck C.B."/>
        </authorList>
    </citation>
    <scope>NUCLEOTIDE SEQUENCE</scope>
    <source>
        <strain evidence="1">CtiJY10</strain>
    </source>
</reference>
<proteinExistence type="predicted"/>
<accession>A0A8S5N5F5</accession>
<evidence type="ECO:0000313" key="1">
    <source>
        <dbReference type="EMBL" id="DAD89419.1"/>
    </source>
</evidence>
<organism evidence="1">
    <name type="scientific">Podoviridae sp. ctiJY10</name>
    <dbReference type="NCBI Taxonomy" id="2826572"/>
    <lineage>
        <taxon>Viruses</taxon>
        <taxon>Duplodnaviria</taxon>
        <taxon>Heunggongvirae</taxon>
        <taxon>Uroviricota</taxon>
        <taxon>Caudoviricetes</taxon>
    </lineage>
</organism>
<dbReference type="EMBL" id="BK015060">
    <property type="protein sequence ID" value="DAD89419.1"/>
    <property type="molecule type" value="Genomic_DNA"/>
</dbReference>